<sequence length="166" mass="18799">MNITYLTNHLPQLRQTARLMSAEWSALPLWASETEIVARLQARLAAQDHQFTLIAIDEQERVIATGSIIRYELEDVEQRRWWLGEVVTDAACRGKGIASALIGQCLAHCQAKGIATLWLYTPDQQAFYRKSGWQEIEQREVYGERVSVMSLSLSPQERAPGVIADE</sequence>
<dbReference type="KEGG" id="ege:EM595_p0466"/>
<protein>
    <recommendedName>
        <fullName evidence="3">N-acetyltransferase domain-containing protein</fullName>
    </recommendedName>
</protein>
<evidence type="ECO:0000259" key="3">
    <source>
        <dbReference type="PROSITE" id="PS51186"/>
    </source>
</evidence>
<dbReference type="InterPro" id="IPR050832">
    <property type="entry name" value="Bact_Acetyltransf"/>
</dbReference>
<evidence type="ECO:0000256" key="1">
    <source>
        <dbReference type="ARBA" id="ARBA00022679"/>
    </source>
</evidence>
<dbReference type="CDD" id="cd04301">
    <property type="entry name" value="NAT_SF"/>
    <property type="match status" value="1"/>
</dbReference>
<dbReference type="Gene3D" id="3.40.630.30">
    <property type="match status" value="1"/>
</dbReference>
<dbReference type="GO" id="GO:0016747">
    <property type="term" value="F:acyltransferase activity, transferring groups other than amino-acyl groups"/>
    <property type="evidence" value="ECO:0007669"/>
    <property type="project" value="InterPro"/>
</dbReference>
<evidence type="ECO:0000313" key="5">
    <source>
        <dbReference type="Proteomes" id="UP000059419"/>
    </source>
</evidence>
<dbReference type="Proteomes" id="UP000059419">
    <property type="component" value="Plasmid pEM01"/>
</dbReference>
<reference evidence="5" key="1">
    <citation type="submission" date="2015-11" db="EMBL/GenBank/DDBJ databases">
        <authorList>
            <person name="Blom J."/>
        </authorList>
    </citation>
    <scope>NUCLEOTIDE SEQUENCE [LARGE SCALE GENOMIC DNA]</scope>
    <source>
        <plasmid evidence="5">pEM01</plasmid>
    </source>
</reference>
<name>A0A0U5GTU7_9GAMM</name>
<dbReference type="InterPro" id="IPR000182">
    <property type="entry name" value="GNAT_dom"/>
</dbReference>
<accession>A0A0U5GTU7</accession>
<dbReference type="InterPro" id="IPR016181">
    <property type="entry name" value="Acyl_CoA_acyltransferase"/>
</dbReference>
<geneLocation type="plasmid" evidence="5">
    <name>pEM01</name>
</geneLocation>
<dbReference type="SUPFAM" id="SSF55729">
    <property type="entry name" value="Acyl-CoA N-acyltransferases (Nat)"/>
    <property type="match status" value="1"/>
</dbReference>
<dbReference type="PROSITE" id="PS51186">
    <property type="entry name" value="GNAT"/>
    <property type="match status" value="1"/>
</dbReference>
<evidence type="ECO:0000256" key="2">
    <source>
        <dbReference type="ARBA" id="ARBA00023315"/>
    </source>
</evidence>
<dbReference type="EMBL" id="LN907828">
    <property type="protein sequence ID" value="CUU26162.1"/>
    <property type="molecule type" value="Genomic_DNA"/>
</dbReference>
<evidence type="ECO:0000313" key="4">
    <source>
        <dbReference type="EMBL" id="CUU26162.1"/>
    </source>
</evidence>
<dbReference type="PATRIC" id="fig|1619313.3.peg.4095"/>
<dbReference type="Pfam" id="PF00583">
    <property type="entry name" value="Acetyltransf_1"/>
    <property type="match status" value="1"/>
</dbReference>
<gene>
    <name evidence="4" type="ORF">EM595_p0466</name>
</gene>
<proteinExistence type="predicted"/>
<dbReference type="RefSeq" id="WP_067436738.1">
    <property type="nucleotide sequence ID" value="NZ_JAOSHQ010000002.1"/>
</dbReference>
<keyword evidence="2" id="KW-0012">Acyltransferase</keyword>
<feature type="domain" description="N-acetyltransferase" evidence="3">
    <location>
        <begin position="1"/>
        <end position="154"/>
    </location>
</feature>
<keyword evidence="5" id="KW-1185">Reference proteome</keyword>
<dbReference type="PANTHER" id="PTHR43877">
    <property type="entry name" value="AMINOALKYLPHOSPHONATE N-ACETYLTRANSFERASE-RELATED-RELATED"/>
    <property type="match status" value="1"/>
</dbReference>
<dbReference type="AlphaFoldDB" id="A0A0U5GTU7"/>
<organism evidence="4 5">
    <name type="scientific">Duffyella gerundensis</name>
    <dbReference type="NCBI Taxonomy" id="1619313"/>
    <lineage>
        <taxon>Bacteria</taxon>
        <taxon>Pseudomonadati</taxon>
        <taxon>Pseudomonadota</taxon>
        <taxon>Gammaproteobacteria</taxon>
        <taxon>Enterobacterales</taxon>
        <taxon>Erwiniaceae</taxon>
        <taxon>Duffyella</taxon>
    </lineage>
</organism>
<dbReference type="OrthoDB" id="7678938at2"/>
<keyword evidence="1" id="KW-0808">Transferase</keyword>